<evidence type="ECO:0000313" key="3">
    <source>
        <dbReference type="EMBL" id="MFD2322728.1"/>
    </source>
</evidence>
<dbReference type="InterPro" id="IPR041657">
    <property type="entry name" value="HTH_17"/>
</dbReference>
<feature type="domain" description="Helix-turn-helix" evidence="2">
    <location>
        <begin position="2"/>
        <end position="50"/>
    </location>
</feature>
<feature type="region of interest" description="Disordered" evidence="1">
    <location>
        <begin position="86"/>
        <end position="105"/>
    </location>
</feature>
<organism evidence="3 4">
    <name type="scientific">Delftia deserti</name>
    <dbReference type="NCBI Taxonomy" id="1651218"/>
    <lineage>
        <taxon>Bacteria</taxon>
        <taxon>Pseudomonadati</taxon>
        <taxon>Pseudomonadota</taxon>
        <taxon>Betaproteobacteria</taxon>
        <taxon>Burkholderiales</taxon>
        <taxon>Comamonadaceae</taxon>
        <taxon>Delftia</taxon>
    </lineage>
</organism>
<dbReference type="EMBL" id="JBHUIG010000044">
    <property type="protein sequence ID" value="MFD2322728.1"/>
    <property type="molecule type" value="Genomic_DNA"/>
</dbReference>
<dbReference type="Proteomes" id="UP001597287">
    <property type="component" value="Unassembled WGS sequence"/>
</dbReference>
<sequence length="121" mass="13524">MNAQQAAEFLQVSKRYVYTLAAPDGPIPCLRVGRKVIFDETDLMEFKLSCRSTVTKKEAATFSSSRAVLTGAESALQKLFRKRGLEPRLTPTTGKNQHGYIRQVQDCRKKSAQSRTLSLVT</sequence>
<evidence type="ECO:0000259" key="2">
    <source>
        <dbReference type="Pfam" id="PF12728"/>
    </source>
</evidence>
<protein>
    <submittedName>
        <fullName evidence="3">Helix-turn-helix domain-containing protein</fullName>
    </submittedName>
</protein>
<accession>A0ABW5EXT3</accession>
<name>A0ABW5EXT3_9BURK</name>
<evidence type="ECO:0000256" key="1">
    <source>
        <dbReference type="SAM" id="MobiDB-lite"/>
    </source>
</evidence>
<proteinExistence type="predicted"/>
<dbReference type="Pfam" id="PF12728">
    <property type="entry name" value="HTH_17"/>
    <property type="match status" value="1"/>
</dbReference>
<dbReference type="RefSeq" id="WP_380106643.1">
    <property type="nucleotide sequence ID" value="NZ_JBHSIH010000001.1"/>
</dbReference>
<dbReference type="NCBIfam" id="TIGR01764">
    <property type="entry name" value="excise"/>
    <property type="match status" value="1"/>
</dbReference>
<evidence type="ECO:0000313" key="4">
    <source>
        <dbReference type="Proteomes" id="UP001597287"/>
    </source>
</evidence>
<gene>
    <name evidence="3" type="ORF">ACFSPV_29025</name>
</gene>
<keyword evidence="4" id="KW-1185">Reference proteome</keyword>
<comment type="caution">
    <text evidence="3">The sequence shown here is derived from an EMBL/GenBank/DDBJ whole genome shotgun (WGS) entry which is preliminary data.</text>
</comment>
<reference evidence="4" key="1">
    <citation type="journal article" date="2019" name="Int. J. Syst. Evol. Microbiol.">
        <title>The Global Catalogue of Microorganisms (GCM) 10K type strain sequencing project: providing services to taxonomists for standard genome sequencing and annotation.</title>
        <authorList>
            <consortium name="The Broad Institute Genomics Platform"/>
            <consortium name="The Broad Institute Genome Sequencing Center for Infectious Disease"/>
            <person name="Wu L."/>
            <person name="Ma J."/>
        </authorList>
    </citation>
    <scope>NUCLEOTIDE SEQUENCE [LARGE SCALE GENOMIC DNA]</scope>
    <source>
        <strain evidence="4">CCUG 62793</strain>
    </source>
</reference>
<dbReference type="InterPro" id="IPR010093">
    <property type="entry name" value="SinI_DNA-bd"/>
</dbReference>